<accession>A0A364JVI2</accession>
<gene>
    <name evidence="1" type="ORF">C7374_105175</name>
</gene>
<dbReference type="AlphaFoldDB" id="A0A364JVI2"/>
<dbReference type="RefSeq" id="WP_111575279.1">
    <property type="nucleotide sequence ID" value="NZ_JBHEEY010000004.1"/>
</dbReference>
<name>A0A364JVI2_9HYPH</name>
<sequence>MSEDILRRIEAIEIENAAFSAIISAIGTHFGSEFLEQAASIVQMTGSHPDAPSEVKKRMTEALRVIDDIRVISDGKPRPAGIV</sequence>
<evidence type="ECO:0000313" key="1">
    <source>
        <dbReference type="EMBL" id="RAK29124.1"/>
    </source>
</evidence>
<organism evidence="1 2">
    <name type="scientific">Falsochrobactrum ovis</name>
    <dbReference type="NCBI Taxonomy" id="1293442"/>
    <lineage>
        <taxon>Bacteria</taxon>
        <taxon>Pseudomonadati</taxon>
        <taxon>Pseudomonadota</taxon>
        <taxon>Alphaproteobacteria</taxon>
        <taxon>Hyphomicrobiales</taxon>
        <taxon>Brucellaceae</taxon>
        <taxon>Falsochrobactrum</taxon>
    </lineage>
</organism>
<protein>
    <submittedName>
        <fullName evidence="1">Uncharacterized protein</fullName>
    </submittedName>
</protein>
<proteinExistence type="predicted"/>
<dbReference type="Proteomes" id="UP000249453">
    <property type="component" value="Unassembled WGS sequence"/>
</dbReference>
<keyword evidence="2" id="KW-1185">Reference proteome</keyword>
<comment type="caution">
    <text evidence="1">The sequence shown here is derived from an EMBL/GenBank/DDBJ whole genome shotgun (WGS) entry which is preliminary data.</text>
</comment>
<dbReference type="OrthoDB" id="8454362at2"/>
<evidence type="ECO:0000313" key="2">
    <source>
        <dbReference type="Proteomes" id="UP000249453"/>
    </source>
</evidence>
<dbReference type="EMBL" id="QLMK01000005">
    <property type="protein sequence ID" value="RAK29124.1"/>
    <property type="molecule type" value="Genomic_DNA"/>
</dbReference>
<reference evidence="1 2" key="1">
    <citation type="submission" date="2018-06" db="EMBL/GenBank/DDBJ databases">
        <title>Genomic Encyclopedia of Type Strains, Phase IV (KMG-IV): sequencing the most valuable type-strain genomes for metagenomic binning, comparative biology and taxonomic classification.</title>
        <authorList>
            <person name="Goeker M."/>
        </authorList>
    </citation>
    <scope>NUCLEOTIDE SEQUENCE [LARGE SCALE GENOMIC DNA]</scope>
    <source>
        <strain evidence="1 2">DSM 26720</strain>
    </source>
</reference>